<evidence type="ECO:0000256" key="2">
    <source>
        <dbReference type="SAM" id="SignalP"/>
    </source>
</evidence>
<dbReference type="Proteomes" id="UP000250222">
    <property type="component" value="Unassembled WGS sequence"/>
</dbReference>
<keyword evidence="2" id="KW-0732">Signal</keyword>
<gene>
    <name evidence="3" type="ORF">SAMN05216184_11666</name>
</gene>
<evidence type="ECO:0000313" key="4">
    <source>
        <dbReference type="Proteomes" id="UP000250222"/>
    </source>
</evidence>
<dbReference type="AlphaFoldDB" id="A0A2Y9AST3"/>
<dbReference type="PROSITE" id="PS51257">
    <property type="entry name" value="PROKAR_LIPOPROTEIN"/>
    <property type="match status" value="1"/>
</dbReference>
<dbReference type="EMBL" id="UETB01000016">
    <property type="protein sequence ID" value="SSA46368.1"/>
    <property type="molecule type" value="Genomic_DNA"/>
</dbReference>
<feature type="region of interest" description="Disordered" evidence="1">
    <location>
        <begin position="287"/>
        <end position="323"/>
    </location>
</feature>
<reference evidence="3 4" key="1">
    <citation type="submission" date="2016-10" db="EMBL/GenBank/DDBJ databases">
        <authorList>
            <person name="Cai Z."/>
        </authorList>
    </citation>
    <scope>NUCLEOTIDE SEQUENCE [LARGE SCALE GENOMIC DNA]</scope>
    <source>
        <strain evidence="3 4">CGMCC 1.10826</strain>
    </source>
</reference>
<dbReference type="RefSeq" id="WP_146237587.1">
    <property type="nucleotide sequence ID" value="NZ_QKLZ01000016.1"/>
</dbReference>
<organism evidence="3 4">
    <name type="scientific">Georgenia satyanarayanai</name>
    <dbReference type="NCBI Taxonomy" id="860221"/>
    <lineage>
        <taxon>Bacteria</taxon>
        <taxon>Bacillati</taxon>
        <taxon>Actinomycetota</taxon>
        <taxon>Actinomycetes</taxon>
        <taxon>Micrococcales</taxon>
        <taxon>Bogoriellaceae</taxon>
        <taxon>Georgenia</taxon>
    </lineage>
</organism>
<proteinExistence type="predicted"/>
<sequence length="323" mass="32991">MRKRMTTVLIGGLALAGLGAIAPAQAALTTSCDGEAGGVTVPGDLVVRAGDACSLEDTVINGNVRVAAGADLVADGLTVNGNVVVQSEGYLDLLNSTVTGNVVNRGAYGVYLDYTTANAYTANANVNPDSFLWTYEADFSGRVLATGGSVLLETTYVNRAVETSDTQYTDILDTVVGGALTVTGTDYGAFVCGSEVDGHATFASNGEGVQLGAGGALGDCELGTSVWGGNVTVAGTTGHVQVTDNIIRGNLDGTGNDSVAQSDNRIRGELGGQFAEQAQMRMRMQLEAPAAESGAEREVLEQLRSERLSKAEAGAEKAGPANL</sequence>
<evidence type="ECO:0000313" key="3">
    <source>
        <dbReference type="EMBL" id="SSA46368.1"/>
    </source>
</evidence>
<dbReference type="OrthoDB" id="5149096at2"/>
<feature type="signal peptide" evidence="2">
    <location>
        <begin position="1"/>
        <end position="26"/>
    </location>
</feature>
<accession>A0A2Y9AST3</accession>
<evidence type="ECO:0008006" key="5">
    <source>
        <dbReference type="Google" id="ProtNLM"/>
    </source>
</evidence>
<feature type="chain" id="PRO_5030061961" description="Right handed beta helix region" evidence="2">
    <location>
        <begin position="27"/>
        <end position="323"/>
    </location>
</feature>
<evidence type="ECO:0000256" key="1">
    <source>
        <dbReference type="SAM" id="MobiDB-lite"/>
    </source>
</evidence>
<protein>
    <recommendedName>
        <fullName evidence="5">Right handed beta helix region</fullName>
    </recommendedName>
</protein>
<feature type="compositionally biased region" description="Basic and acidic residues" evidence="1">
    <location>
        <begin position="294"/>
        <end position="315"/>
    </location>
</feature>
<keyword evidence="4" id="KW-1185">Reference proteome</keyword>
<name>A0A2Y9AST3_9MICO</name>